<name>A0A645HL73_9ZZZZ</name>
<reference evidence="1" key="1">
    <citation type="submission" date="2019-08" db="EMBL/GenBank/DDBJ databases">
        <authorList>
            <person name="Kucharzyk K."/>
            <person name="Murdoch R.W."/>
            <person name="Higgins S."/>
            <person name="Loffler F."/>
        </authorList>
    </citation>
    <scope>NUCLEOTIDE SEQUENCE</scope>
</reference>
<gene>
    <name evidence="1" type="ORF">SDC9_187270</name>
</gene>
<dbReference type="Gene3D" id="3.90.1720.10">
    <property type="entry name" value="endopeptidase domain like (from Nostoc punctiforme)"/>
    <property type="match status" value="1"/>
</dbReference>
<protein>
    <recommendedName>
        <fullName evidence="2">NlpC/P60 domain-containing protein</fullName>
    </recommendedName>
</protein>
<accession>A0A645HL73</accession>
<dbReference type="InterPro" id="IPR038765">
    <property type="entry name" value="Papain-like_cys_pep_sf"/>
</dbReference>
<proteinExistence type="predicted"/>
<evidence type="ECO:0008006" key="2">
    <source>
        <dbReference type="Google" id="ProtNLM"/>
    </source>
</evidence>
<dbReference type="EMBL" id="VSSQ01095735">
    <property type="protein sequence ID" value="MPN39741.1"/>
    <property type="molecule type" value="Genomic_DNA"/>
</dbReference>
<dbReference type="SUPFAM" id="SSF54001">
    <property type="entry name" value="Cysteine proteinases"/>
    <property type="match status" value="1"/>
</dbReference>
<dbReference type="AlphaFoldDB" id="A0A645HL73"/>
<evidence type="ECO:0000313" key="1">
    <source>
        <dbReference type="EMBL" id="MPN39741.1"/>
    </source>
</evidence>
<organism evidence="1">
    <name type="scientific">bioreactor metagenome</name>
    <dbReference type="NCBI Taxonomy" id="1076179"/>
    <lineage>
        <taxon>unclassified sequences</taxon>
        <taxon>metagenomes</taxon>
        <taxon>ecological metagenomes</taxon>
    </lineage>
</organism>
<comment type="caution">
    <text evidence="1">The sequence shown here is derived from an EMBL/GenBank/DDBJ whole genome shotgun (WGS) entry which is preliminary data.</text>
</comment>
<sequence>MSIGDNIVFNGHVGIVLSGGKMIVLAPSNGGVRIGNLSHPDWQKNFI</sequence>